<gene>
    <name evidence="2" type="ORF">Hamer_G015853</name>
</gene>
<feature type="signal peptide" evidence="1">
    <location>
        <begin position="1"/>
        <end position="21"/>
    </location>
</feature>
<organism evidence="2 3">
    <name type="scientific">Homarus americanus</name>
    <name type="common">American lobster</name>
    <dbReference type="NCBI Taxonomy" id="6706"/>
    <lineage>
        <taxon>Eukaryota</taxon>
        <taxon>Metazoa</taxon>
        <taxon>Ecdysozoa</taxon>
        <taxon>Arthropoda</taxon>
        <taxon>Crustacea</taxon>
        <taxon>Multicrustacea</taxon>
        <taxon>Malacostraca</taxon>
        <taxon>Eumalacostraca</taxon>
        <taxon>Eucarida</taxon>
        <taxon>Decapoda</taxon>
        <taxon>Pleocyemata</taxon>
        <taxon>Astacidea</taxon>
        <taxon>Nephropoidea</taxon>
        <taxon>Nephropidae</taxon>
        <taxon>Homarus</taxon>
    </lineage>
</organism>
<keyword evidence="1" id="KW-0732">Signal</keyword>
<dbReference type="AlphaFoldDB" id="A0A8J5JJS7"/>
<dbReference type="EMBL" id="JAHLQT010038275">
    <property type="protein sequence ID" value="KAG7156925.1"/>
    <property type="molecule type" value="Genomic_DNA"/>
</dbReference>
<reference evidence="2" key="1">
    <citation type="journal article" date="2021" name="Sci. Adv.">
        <title>The American lobster genome reveals insights on longevity, neural, and immune adaptations.</title>
        <authorList>
            <person name="Polinski J.M."/>
            <person name="Zimin A.V."/>
            <person name="Clark K.F."/>
            <person name="Kohn A.B."/>
            <person name="Sadowski N."/>
            <person name="Timp W."/>
            <person name="Ptitsyn A."/>
            <person name="Khanna P."/>
            <person name="Romanova D.Y."/>
            <person name="Williams P."/>
            <person name="Greenwood S.J."/>
            <person name="Moroz L.L."/>
            <person name="Walt D.R."/>
            <person name="Bodnar A.G."/>
        </authorList>
    </citation>
    <scope>NUCLEOTIDE SEQUENCE</scope>
    <source>
        <strain evidence="2">GMGI-L3</strain>
    </source>
</reference>
<evidence type="ECO:0000313" key="2">
    <source>
        <dbReference type="EMBL" id="KAG7156925.1"/>
    </source>
</evidence>
<keyword evidence="3" id="KW-1185">Reference proteome</keyword>
<proteinExistence type="predicted"/>
<comment type="caution">
    <text evidence="2">The sequence shown here is derived from an EMBL/GenBank/DDBJ whole genome shotgun (WGS) entry which is preliminary data.</text>
</comment>
<dbReference type="Proteomes" id="UP000747542">
    <property type="component" value="Unassembled WGS sequence"/>
</dbReference>
<dbReference type="OrthoDB" id="6364842at2759"/>
<name>A0A8J5JJS7_HOMAM</name>
<evidence type="ECO:0000313" key="3">
    <source>
        <dbReference type="Proteomes" id="UP000747542"/>
    </source>
</evidence>
<protein>
    <submittedName>
        <fullName evidence="2">Uncharacterized protein</fullName>
    </submittedName>
</protein>
<feature type="chain" id="PRO_5035183158" evidence="1">
    <location>
        <begin position="22"/>
        <end position="141"/>
    </location>
</feature>
<accession>A0A8J5JJS7</accession>
<sequence length="141" mass="16027">MRVSWFLVAALLVVAVAQVFAVPLDNNNNPEETYTGSKTINALKNLFRPMTDYFVKKFPTKTPTEVATDVKKTVAVANKWAKENVMIQALVSSLNPVRSWIKEKADVMKNKTFQEMYNDVKTKVGNIDNKISTWINERNSQ</sequence>
<evidence type="ECO:0000256" key="1">
    <source>
        <dbReference type="SAM" id="SignalP"/>
    </source>
</evidence>